<keyword evidence="10" id="KW-1185">Reference proteome</keyword>
<evidence type="ECO:0000256" key="2">
    <source>
        <dbReference type="ARBA" id="ARBA00022448"/>
    </source>
</evidence>
<protein>
    <submittedName>
        <fullName evidence="9">ABC transporter permease</fullName>
    </submittedName>
</protein>
<sequence>MKQYLPSIWTVLLLCICWEMGARVVDAMYILPSPSAIAFKIWELRDILFQVHLIATFQVVVIGLAISLALGILTASLMAMYPVIERVFYPLLIASQTIPITALAPLFVLWFGYSIWSKVVVTVLIAFFPVAVNTYDGFRAVQTEWKELLTTFGASKRHLFIKLYIPTALPYLFSGLKVAAPLSVIGAAIGEWLGAEAGLGYFSKRMMTQLDGAGVFAPIVLLSILAIVMVVCIAIIEKKFVRWGKHS</sequence>
<dbReference type="CDD" id="cd06261">
    <property type="entry name" value="TM_PBP2"/>
    <property type="match status" value="1"/>
</dbReference>
<dbReference type="SUPFAM" id="SSF161098">
    <property type="entry name" value="MetI-like"/>
    <property type="match status" value="1"/>
</dbReference>
<dbReference type="Pfam" id="PF00528">
    <property type="entry name" value="BPD_transp_1"/>
    <property type="match status" value="1"/>
</dbReference>
<dbReference type="Gene3D" id="1.10.3720.10">
    <property type="entry name" value="MetI-like"/>
    <property type="match status" value="1"/>
</dbReference>
<dbReference type="InterPro" id="IPR035906">
    <property type="entry name" value="MetI-like_sf"/>
</dbReference>
<evidence type="ECO:0000256" key="3">
    <source>
        <dbReference type="ARBA" id="ARBA00022475"/>
    </source>
</evidence>
<dbReference type="PANTHER" id="PTHR30151">
    <property type="entry name" value="ALKANE SULFONATE ABC TRANSPORTER-RELATED, MEMBRANE SUBUNIT"/>
    <property type="match status" value="1"/>
</dbReference>
<feature type="transmembrane region" description="Helical" evidence="7">
    <location>
        <begin position="87"/>
        <end position="113"/>
    </location>
</feature>
<evidence type="ECO:0000256" key="4">
    <source>
        <dbReference type="ARBA" id="ARBA00022692"/>
    </source>
</evidence>
<evidence type="ECO:0000259" key="8">
    <source>
        <dbReference type="PROSITE" id="PS50928"/>
    </source>
</evidence>
<name>A0ABT6H9P8_9BACI</name>
<evidence type="ECO:0000256" key="1">
    <source>
        <dbReference type="ARBA" id="ARBA00004651"/>
    </source>
</evidence>
<dbReference type="PANTHER" id="PTHR30151:SF20">
    <property type="entry name" value="ABC TRANSPORTER PERMEASE PROTEIN HI_0355-RELATED"/>
    <property type="match status" value="1"/>
</dbReference>
<feature type="transmembrane region" description="Helical" evidence="7">
    <location>
        <begin position="182"/>
        <end position="202"/>
    </location>
</feature>
<proteinExistence type="inferred from homology"/>
<accession>A0ABT6H9P8</accession>
<comment type="caution">
    <text evidence="9">The sequence shown here is derived from an EMBL/GenBank/DDBJ whole genome shotgun (WGS) entry which is preliminary data.</text>
</comment>
<dbReference type="EMBL" id="JARULN010000022">
    <property type="protein sequence ID" value="MDG5755231.1"/>
    <property type="molecule type" value="Genomic_DNA"/>
</dbReference>
<reference evidence="9 10" key="1">
    <citation type="submission" date="2023-04" db="EMBL/GenBank/DDBJ databases">
        <title>Ectobacillus antri isolated from activated sludge.</title>
        <authorList>
            <person name="Yan P."/>
            <person name="Liu X."/>
        </authorList>
    </citation>
    <scope>NUCLEOTIDE SEQUENCE [LARGE SCALE GENOMIC DNA]</scope>
    <source>
        <strain evidence="9 10">C18H</strain>
    </source>
</reference>
<feature type="transmembrane region" description="Helical" evidence="7">
    <location>
        <begin position="119"/>
        <end position="138"/>
    </location>
</feature>
<dbReference type="PROSITE" id="PS50928">
    <property type="entry name" value="ABC_TM1"/>
    <property type="match status" value="1"/>
</dbReference>
<evidence type="ECO:0000313" key="9">
    <source>
        <dbReference type="EMBL" id="MDG5755231.1"/>
    </source>
</evidence>
<keyword evidence="5 7" id="KW-1133">Transmembrane helix</keyword>
<keyword evidence="2 7" id="KW-0813">Transport</keyword>
<keyword evidence="3" id="KW-1003">Cell membrane</keyword>
<gene>
    <name evidence="9" type="ORF">P6P90_15025</name>
</gene>
<evidence type="ECO:0000256" key="6">
    <source>
        <dbReference type="ARBA" id="ARBA00023136"/>
    </source>
</evidence>
<evidence type="ECO:0000313" key="10">
    <source>
        <dbReference type="Proteomes" id="UP001218246"/>
    </source>
</evidence>
<comment type="similarity">
    <text evidence="7">Belongs to the binding-protein-dependent transport system permease family.</text>
</comment>
<keyword evidence="4 7" id="KW-0812">Transmembrane</keyword>
<evidence type="ECO:0000256" key="7">
    <source>
        <dbReference type="RuleBase" id="RU363032"/>
    </source>
</evidence>
<feature type="transmembrane region" description="Helical" evidence="7">
    <location>
        <begin position="51"/>
        <end position="75"/>
    </location>
</feature>
<dbReference type="Proteomes" id="UP001218246">
    <property type="component" value="Unassembled WGS sequence"/>
</dbReference>
<evidence type="ECO:0000256" key="5">
    <source>
        <dbReference type="ARBA" id="ARBA00022989"/>
    </source>
</evidence>
<comment type="subcellular location">
    <subcellularLocation>
        <location evidence="1 7">Cell membrane</location>
        <topology evidence="1 7">Multi-pass membrane protein</topology>
    </subcellularLocation>
</comment>
<keyword evidence="6 7" id="KW-0472">Membrane</keyword>
<feature type="transmembrane region" description="Helical" evidence="7">
    <location>
        <begin position="214"/>
        <end position="236"/>
    </location>
</feature>
<organism evidence="9 10">
    <name type="scientific">Ectobacillus antri</name>
    <dbReference type="NCBI Taxonomy" id="2486280"/>
    <lineage>
        <taxon>Bacteria</taxon>
        <taxon>Bacillati</taxon>
        <taxon>Bacillota</taxon>
        <taxon>Bacilli</taxon>
        <taxon>Bacillales</taxon>
        <taxon>Bacillaceae</taxon>
        <taxon>Ectobacillus</taxon>
    </lineage>
</organism>
<dbReference type="InterPro" id="IPR000515">
    <property type="entry name" value="MetI-like"/>
</dbReference>
<dbReference type="RefSeq" id="WP_124565580.1">
    <property type="nucleotide sequence ID" value="NZ_JARRRY010000020.1"/>
</dbReference>
<feature type="domain" description="ABC transmembrane type-1" evidence="8">
    <location>
        <begin position="53"/>
        <end position="237"/>
    </location>
</feature>